<dbReference type="AlphaFoldDB" id="A0A316ALS4"/>
<evidence type="ECO:0000313" key="6">
    <source>
        <dbReference type="Proteomes" id="UP000245880"/>
    </source>
</evidence>
<evidence type="ECO:0000256" key="3">
    <source>
        <dbReference type="ARBA" id="ARBA00023315"/>
    </source>
</evidence>
<evidence type="ECO:0000256" key="1">
    <source>
        <dbReference type="ARBA" id="ARBA00005189"/>
    </source>
</evidence>
<dbReference type="InterPro" id="IPR002123">
    <property type="entry name" value="Plipid/glycerol_acylTrfase"/>
</dbReference>
<sequence>MASKLIAKLFQWAGWRIEGPRPIGLKKAIWVVAPHSSNYDFFVGLGVRATLGMDIGFLAKKELFNWYSGWFFRWMGGYPVERNKTTNLVDAVVSLINSQESIHLSLAPEGTRSDVEKLKTGFYYMAKGAQVPIILVSFSHSKKRVVLSAPLYPGTDSSEDMTTLYNFYRQQGDVHKAWILNTPAS</sequence>
<gene>
    <name evidence="5" type="ORF">CLV98_103112</name>
</gene>
<dbReference type="SUPFAM" id="SSF69593">
    <property type="entry name" value="Glycerol-3-phosphate (1)-acyltransferase"/>
    <property type="match status" value="1"/>
</dbReference>
<keyword evidence="3 5" id="KW-0012">Acyltransferase</keyword>
<comment type="pathway">
    <text evidence="1">Lipid metabolism.</text>
</comment>
<proteinExistence type="predicted"/>
<dbReference type="SMART" id="SM00563">
    <property type="entry name" value="PlsC"/>
    <property type="match status" value="1"/>
</dbReference>
<evidence type="ECO:0000259" key="4">
    <source>
        <dbReference type="SMART" id="SM00563"/>
    </source>
</evidence>
<dbReference type="PANTHER" id="PTHR10434:SF9">
    <property type="entry name" value="PHOSPHOLIPID_GLYCEROL ACYLTRANSFERASE DOMAIN-CONTAINING PROTEIN"/>
    <property type="match status" value="1"/>
</dbReference>
<dbReference type="GO" id="GO:0006654">
    <property type="term" value="P:phosphatidic acid biosynthetic process"/>
    <property type="evidence" value="ECO:0007669"/>
    <property type="project" value="TreeGrafter"/>
</dbReference>
<dbReference type="Proteomes" id="UP000245880">
    <property type="component" value="Unassembled WGS sequence"/>
</dbReference>
<dbReference type="Pfam" id="PF01553">
    <property type="entry name" value="Acyltransferase"/>
    <property type="match status" value="1"/>
</dbReference>
<organism evidence="5 6">
    <name type="scientific">Dyadobacter jejuensis</name>
    <dbReference type="NCBI Taxonomy" id="1082580"/>
    <lineage>
        <taxon>Bacteria</taxon>
        <taxon>Pseudomonadati</taxon>
        <taxon>Bacteroidota</taxon>
        <taxon>Cytophagia</taxon>
        <taxon>Cytophagales</taxon>
        <taxon>Spirosomataceae</taxon>
        <taxon>Dyadobacter</taxon>
    </lineage>
</organism>
<name>A0A316ALS4_9BACT</name>
<comment type="caution">
    <text evidence="5">The sequence shown here is derived from an EMBL/GenBank/DDBJ whole genome shotgun (WGS) entry which is preliminary data.</text>
</comment>
<accession>A0A316ALS4</accession>
<keyword evidence="6" id="KW-1185">Reference proteome</keyword>
<dbReference type="PANTHER" id="PTHR10434">
    <property type="entry name" value="1-ACYL-SN-GLYCEROL-3-PHOSPHATE ACYLTRANSFERASE"/>
    <property type="match status" value="1"/>
</dbReference>
<reference evidence="5 6" key="1">
    <citation type="submission" date="2018-03" db="EMBL/GenBank/DDBJ databases">
        <title>Genomic Encyclopedia of Archaeal and Bacterial Type Strains, Phase II (KMG-II): from individual species to whole genera.</title>
        <authorList>
            <person name="Goeker M."/>
        </authorList>
    </citation>
    <scope>NUCLEOTIDE SEQUENCE [LARGE SCALE GENOMIC DNA]</scope>
    <source>
        <strain evidence="5 6">DSM 100346</strain>
    </source>
</reference>
<protein>
    <submittedName>
        <fullName evidence="5">1-acyl-sn-glycerol-3-phosphate acyltransferase</fullName>
    </submittedName>
</protein>
<dbReference type="EMBL" id="QGDT01000003">
    <property type="protein sequence ID" value="PWJ58745.1"/>
    <property type="molecule type" value="Genomic_DNA"/>
</dbReference>
<dbReference type="OrthoDB" id="9796839at2"/>
<dbReference type="GO" id="GO:0003841">
    <property type="term" value="F:1-acylglycerol-3-phosphate O-acyltransferase activity"/>
    <property type="evidence" value="ECO:0007669"/>
    <property type="project" value="TreeGrafter"/>
</dbReference>
<evidence type="ECO:0000256" key="2">
    <source>
        <dbReference type="ARBA" id="ARBA00022679"/>
    </source>
</evidence>
<feature type="domain" description="Phospholipid/glycerol acyltransferase" evidence="4">
    <location>
        <begin position="29"/>
        <end position="141"/>
    </location>
</feature>
<evidence type="ECO:0000313" key="5">
    <source>
        <dbReference type="EMBL" id="PWJ58745.1"/>
    </source>
</evidence>
<keyword evidence="2 5" id="KW-0808">Transferase</keyword>
<dbReference type="RefSeq" id="WP_109673684.1">
    <property type="nucleotide sequence ID" value="NZ_QGDT01000003.1"/>
</dbReference>